<dbReference type="EMBL" id="CP062983">
    <property type="protein sequence ID" value="QPC82299.1"/>
    <property type="molecule type" value="Genomic_DNA"/>
</dbReference>
<sequence>MVADQKPKNDPSIGITQPVFFNGDSVRLAGQTDYANVDPPSGGYPLIFVIQHATSTSRAEYQHLVRIGASLGMAVFRWDKRGTGASGSGFSGSAVGDTLAAYKEAVSQKYINPNRVIIAAYNEGSLLLHDALDQFNAIQKPYGLVLIGNMLDEKAITALQLPVYIVMSKNDWNDWQTYGRDAAEAHALKTGYDTQHYVAPNTNRQVLYANGGTFHRGAEKAITDWLDMICPDSP</sequence>
<dbReference type="KEGG" id="pmet:G4Y79_21860"/>
<dbReference type="SUPFAM" id="SSF53474">
    <property type="entry name" value="alpha/beta-Hydrolases"/>
    <property type="match status" value="1"/>
</dbReference>
<reference evidence="1 2" key="1">
    <citation type="submission" date="2020-02" db="EMBL/GenBank/DDBJ databases">
        <authorList>
            <person name="Zheng R.K."/>
            <person name="Sun C.M."/>
        </authorList>
    </citation>
    <scope>NUCLEOTIDE SEQUENCE [LARGE SCALE GENOMIC DNA]</scope>
    <source>
        <strain evidence="2">rifampicinis</strain>
    </source>
</reference>
<evidence type="ECO:0000313" key="2">
    <source>
        <dbReference type="Proteomes" id="UP000594468"/>
    </source>
</evidence>
<protein>
    <recommendedName>
        <fullName evidence="3">Serine aminopeptidase S33 domain-containing protein</fullName>
    </recommendedName>
</protein>
<name>A0A7S8E8F5_9CHLR</name>
<evidence type="ECO:0000313" key="1">
    <source>
        <dbReference type="EMBL" id="QPC82299.1"/>
    </source>
</evidence>
<keyword evidence="2" id="KW-1185">Reference proteome</keyword>
<accession>A0A7S8E8F5</accession>
<dbReference type="RefSeq" id="WP_195170368.1">
    <property type="nucleotide sequence ID" value="NZ_CP062983.1"/>
</dbReference>
<dbReference type="Proteomes" id="UP000594468">
    <property type="component" value="Chromosome"/>
</dbReference>
<evidence type="ECO:0008006" key="3">
    <source>
        <dbReference type="Google" id="ProtNLM"/>
    </source>
</evidence>
<gene>
    <name evidence="1" type="ORF">G4Y79_21860</name>
</gene>
<dbReference type="InterPro" id="IPR029058">
    <property type="entry name" value="AB_hydrolase_fold"/>
</dbReference>
<proteinExistence type="predicted"/>
<organism evidence="1 2">
    <name type="scientific">Phototrophicus methaneseepsis</name>
    <dbReference type="NCBI Taxonomy" id="2710758"/>
    <lineage>
        <taxon>Bacteria</taxon>
        <taxon>Bacillati</taxon>
        <taxon>Chloroflexota</taxon>
        <taxon>Candidatus Thermofontia</taxon>
        <taxon>Phototrophicales</taxon>
        <taxon>Phototrophicaceae</taxon>
        <taxon>Phototrophicus</taxon>
    </lineage>
</organism>
<dbReference type="Gene3D" id="3.40.50.1820">
    <property type="entry name" value="alpha/beta hydrolase"/>
    <property type="match status" value="1"/>
</dbReference>
<dbReference type="AlphaFoldDB" id="A0A7S8E8F5"/>